<accession>A0A2I1FYR1</accession>
<dbReference type="EMBL" id="LLXI01000066">
    <property type="protein sequence ID" value="PKY39520.1"/>
    <property type="molecule type" value="Genomic_DNA"/>
</dbReference>
<evidence type="ECO:0000256" key="1">
    <source>
        <dbReference type="SAM" id="SignalP"/>
    </source>
</evidence>
<dbReference type="VEuPathDB" id="FungiDB:RhiirFUN_024037"/>
<organism evidence="2 3">
    <name type="scientific">Rhizophagus irregularis</name>
    <dbReference type="NCBI Taxonomy" id="588596"/>
    <lineage>
        <taxon>Eukaryota</taxon>
        <taxon>Fungi</taxon>
        <taxon>Fungi incertae sedis</taxon>
        <taxon>Mucoromycota</taxon>
        <taxon>Glomeromycotina</taxon>
        <taxon>Glomeromycetes</taxon>
        <taxon>Glomerales</taxon>
        <taxon>Glomeraceae</taxon>
        <taxon>Rhizophagus</taxon>
    </lineage>
</organism>
<gene>
    <name evidence="2" type="ORF">RhiirA4_393580</name>
</gene>
<dbReference type="VEuPathDB" id="FungiDB:FUN_002891"/>
<name>A0A2I1FYR1_9GLOM</name>
<proteinExistence type="predicted"/>
<keyword evidence="3" id="KW-1185">Reference proteome</keyword>
<comment type="caution">
    <text evidence="2">The sequence shown here is derived from an EMBL/GenBank/DDBJ whole genome shotgun (WGS) entry which is preliminary data.</text>
</comment>
<dbReference type="AlphaFoldDB" id="A0A2I1FYR1"/>
<dbReference type="Proteomes" id="UP000234323">
    <property type="component" value="Unassembled WGS sequence"/>
</dbReference>
<evidence type="ECO:0000313" key="3">
    <source>
        <dbReference type="Proteomes" id="UP000234323"/>
    </source>
</evidence>
<keyword evidence="1" id="KW-0732">Signal</keyword>
<feature type="chain" id="PRO_5014168258" evidence="1">
    <location>
        <begin position="27"/>
        <end position="159"/>
    </location>
</feature>
<sequence length="159" mass="17937">MTRYTSHPFPFTLIITFIFFTVITSAAVINSPCKIEGHVEFFPDFNKDYLSGVITFSESKGGDKVIVDGIFTTDIGVDGIKDEDGNPRYRAELYNNKGVLLYDLTDSVFNNAIELVSFNKQYANLQICGSNSIIDKVVVIKKDEDEIARAEIYELLDYH</sequence>
<dbReference type="OrthoDB" id="2345166at2759"/>
<evidence type="ECO:0000313" key="2">
    <source>
        <dbReference type="EMBL" id="PKY39520.1"/>
    </source>
</evidence>
<dbReference type="VEuPathDB" id="FungiDB:RhiirA1_417191"/>
<protein>
    <submittedName>
        <fullName evidence="2">Uncharacterized protein</fullName>
    </submittedName>
</protein>
<reference evidence="2 3" key="1">
    <citation type="submission" date="2015-10" db="EMBL/GenBank/DDBJ databases">
        <title>Genome analyses suggest a sexual origin of heterokaryosis in a supposedly ancient asexual fungus.</title>
        <authorList>
            <person name="Ropars J."/>
            <person name="Sedzielewska K."/>
            <person name="Noel J."/>
            <person name="Charron P."/>
            <person name="Farinelli L."/>
            <person name="Marton T."/>
            <person name="Kruger M."/>
            <person name="Pelin A."/>
            <person name="Brachmann A."/>
            <person name="Corradi N."/>
        </authorList>
    </citation>
    <scope>NUCLEOTIDE SEQUENCE [LARGE SCALE GENOMIC DNA]</scope>
    <source>
        <strain evidence="2 3">A4</strain>
    </source>
</reference>
<feature type="signal peptide" evidence="1">
    <location>
        <begin position="1"/>
        <end position="26"/>
    </location>
</feature>